<dbReference type="SUPFAM" id="SSF47370">
    <property type="entry name" value="Bromodomain"/>
    <property type="match status" value="1"/>
</dbReference>
<evidence type="ECO:0000256" key="5">
    <source>
        <dbReference type="ARBA" id="ARBA00023117"/>
    </source>
</evidence>
<dbReference type="PANTHER" id="PTHR46453">
    <property type="entry name" value="PROTEIN KINASE C-BINDING PROTEIN 1"/>
    <property type="match status" value="1"/>
</dbReference>
<feature type="compositionally biased region" description="Basic and acidic residues" evidence="10">
    <location>
        <begin position="1177"/>
        <end position="1186"/>
    </location>
</feature>
<dbReference type="PROSITE" id="PS01359">
    <property type="entry name" value="ZF_PHD_1"/>
    <property type="match status" value="1"/>
</dbReference>
<feature type="compositionally biased region" description="Acidic residues" evidence="10">
    <location>
        <begin position="559"/>
        <end position="568"/>
    </location>
</feature>
<dbReference type="SUPFAM" id="SSF63748">
    <property type="entry name" value="Tudor/PWWP/MBT"/>
    <property type="match status" value="1"/>
</dbReference>
<dbReference type="InterPro" id="IPR013083">
    <property type="entry name" value="Znf_RING/FYVE/PHD"/>
</dbReference>
<feature type="compositionally biased region" description="Low complexity" evidence="10">
    <location>
        <begin position="30"/>
        <end position="55"/>
    </location>
</feature>
<dbReference type="InterPro" id="IPR019787">
    <property type="entry name" value="Znf_PHD-finger"/>
</dbReference>
<feature type="compositionally biased region" description="Basic and acidic residues" evidence="10">
    <location>
        <begin position="547"/>
        <end position="558"/>
    </location>
</feature>
<dbReference type="InterPro" id="IPR036427">
    <property type="entry name" value="Bromodomain-like_sf"/>
</dbReference>
<dbReference type="Proteomes" id="UP001652700">
    <property type="component" value="Unplaced"/>
</dbReference>
<dbReference type="RefSeq" id="XP_050514835.1">
    <property type="nucleotide sequence ID" value="XM_050658878.1"/>
</dbReference>
<proteinExistence type="predicted"/>
<dbReference type="InterPro" id="IPR018359">
    <property type="entry name" value="Bromodomain_CS"/>
</dbReference>
<evidence type="ECO:0000313" key="16">
    <source>
        <dbReference type="Proteomes" id="UP001652700"/>
    </source>
</evidence>
<feature type="region of interest" description="Disordered" evidence="10">
    <location>
        <begin position="104"/>
        <end position="123"/>
    </location>
</feature>
<dbReference type="PROSITE" id="PS50812">
    <property type="entry name" value="PWWP"/>
    <property type="match status" value="1"/>
</dbReference>
<dbReference type="PROSITE" id="PS50016">
    <property type="entry name" value="ZF_PHD_2"/>
    <property type="match status" value="1"/>
</dbReference>
<feature type="compositionally biased region" description="Basic and acidic residues" evidence="10">
    <location>
        <begin position="184"/>
        <end position="198"/>
    </location>
</feature>
<dbReference type="Pfam" id="PF00855">
    <property type="entry name" value="PWWP"/>
    <property type="match status" value="1"/>
</dbReference>
<evidence type="ECO:0000256" key="6">
    <source>
        <dbReference type="PROSITE-ProRule" id="PRU00035"/>
    </source>
</evidence>
<dbReference type="InterPro" id="IPR019786">
    <property type="entry name" value="Zinc_finger_PHD-type_CS"/>
</dbReference>
<keyword evidence="1" id="KW-0479">Metal-binding</keyword>
<evidence type="ECO:0000256" key="2">
    <source>
        <dbReference type="ARBA" id="ARBA00022771"/>
    </source>
</evidence>
<dbReference type="InterPro" id="IPR001487">
    <property type="entry name" value="Bromodomain"/>
</dbReference>
<feature type="compositionally biased region" description="Basic and acidic residues" evidence="10">
    <location>
        <begin position="527"/>
        <end position="538"/>
    </location>
</feature>
<dbReference type="Pfam" id="PF23460">
    <property type="entry name" value="ZMYND8_CC"/>
    <property type="match status" value="1"/>
</dbReference>
<dbReference type="InterPro" id="IPR011011">
    <property type="entry name" value="Znf_FYVE_PHD"/>
</dbReference>
<dbReference type="InterPro" id="IPR056987">
    <property type="entry name" value="ZMYND8_CC"/>
</dbReference>
<feature type="compositionally biased region" description="Basic and acidic residues" evidence="10">
    <location>
        <begin position="1020"/>
        <end position="1037"/>
    </location>
</feature>
<evidence type="ECO:0000256" key="9">
    <source>
        <dbReference type="SAM" id="Coils"/>
    </source>
</evidence>
<keyword evidence="4" id="KW-0007">Acetylation</keyword>
<dbReference type="Pfam" id="PF00439">
    <property type="entry name" value="Bromodomain"/>
    <property type="match status" value="1"/>
</dbReference>
<organism evidence="15 16">
    <name type="scientific">Diabrotica virgifera virgifera</name>
    <name type="common">western corn rootworm</name>
    <dbReference type="NCBI Taxonomy" id="50390"/>
    <lineage>
        <taxon>Eukaryota</taxon>
        <taxon>Metazoa</taxon>
        <taxon>Ecdysozoa</taxon>
        <taxon>Arthropoda</taxon>
        <taxon>Hexapoda</taxon>
        <taxon>Insecta</taxon>
        <taxon>Pterygota</taxon>
        <taxon>Neoptera</taxon>
        <taxon>Endopterygota</taxon>
        <taxon>Coleoptera</taxon>
        <taxon>Polyphaga</taxon>
        <taxon>Cucujiformia</taxon>
        <taxon>Chrysomeloidea</taxon>
        <taxon>Chrysomelidae</taxon>
        <taxon>Galerucinae</taxon>
        <taxon>Diabroticina</taxon>
        <taxon>Diabroticites</taxon>
        <taxon>Diabrotica</taxon>
    </lineage>
</organism>
<feature type="domain" description="PHD-type" evidence="12">
    <location>
        <begin position="218"/>
        <end position="263"/>
    </location>
</feature>
<feature type="domain" description="PWWP" evidence="13">
    <location>
        <begin position="408"/>
        <end position="459"/>
    </location>
</feature>
<feature type="compositionally biased region" description="Polar residues" evidence="10">
    <location>
        <begin position="1"/>
        <end position="22"/>
    </location>
</feature>
<keyword evidence="16" id="KW-1185">Reference proteome</keyword>
<dbReference type="SMART" id="SM00293">
    <property type="entry name" value="PWWP"/>
    <property type="match status" value="1"/>
</dbReference>
<evidence type="ECO:0000259" key="14">
    <source>
        <dbReference type="PROSITE" id="PS50865"/>
    </source>
</evidence>
<feature type="region of interest" description="Disordered" evidence="10">
    <location>
        <begin position="1132"/>
        <end position="1153"/>
    </location>
</feature>
<dbReference type="Gene3D" id="3.30.40.10">
    <property type="entry name" value="Zinc/RING finger domain, C3HC4 (zinc finger)"/>
    <property type="match status" value="1"/>
</dbReference>
<evidence type="ECO:0000313" key="15">
    <source>
        <dbReference type="EnsemblMetazoa" id="XP_050514835.1"/>
    </source>
</evidence>
<reference evidence="15" key="1">
    <citation type="submission" date="2025-05" db="UniProtKB">
        <authorList>
            <consortium name="EnsemblMetazoa"/>
        </authorList>
    </citation>
    <scope>IDENTIFICATION</scope>
</reference>
<dbReference type="Gene3D" id="1.20.920.10">
    <property type="entry name" value="Bromodomain-like"/>
    <property type="match status" value="1"/>
</dbReference>
<evidence type="ECO:0000256" key="7">
    <source>
        <dbReference type="PROSITE-ProRule" id="PRU00134"/>
    </source>
</evidence>
<evidence type="ECO:0000256" key="1">
    <source>
        <dbReference type="ARBA" id="ARBA00022723"/>
    </source>
</evidence>
<sequence length="1806" mass="201085">MSEPGSNSVDNDTNNIEYTVDNSDPPYTPNSDMSSDTDNSNSSKQSESSVNSSISEDNQAEDSQADDNQAEDNQVSYDKQTDETSDPANLNKSRELKSILALSKEANLKTDLPHKRKKDLKILSRGSFVYSAPKRPIRVSSDSKKDTSIKFPVTAETELEDAEGHESDAKSDSDSHSVAKRRRDTSNESKERALSEESDRRGKKGLCADYKVFKPNKDSFCWRCHRDGVNIDCETCPRTFHHKCLKQSITDDEHWPCPECVGILRADSSQTRIKSMKGMPISHLSSLLDFALKRMIQCQGSEPFMNPVNENDFPEYKKYIIQPMDLSVLKENIENNVYGSVQAFEADAKWILHNSIIFNSYQSKLTSAAKNMLRICKQEMMEIENCPSCYLKANVNPDTWFVEVCPIPHIPVWAKLKGFPYWPAKAMSVNSSGLIDVRFFGAHDRAWVHWRECYLYSERDPNTFKQKRYDIEKCVEELDVYVENLKKIYGEFRYAPFRTPVEPSHLTKQLQVFLPKYKSMSSKRPAKLKEPMEVKTEESQETPSENSTREDNSTKGEDMDTTNEDCDPGNEKPTQVNLESEESSTKKSMDSESIEDEEDMDDTQVPSNVSLESSTPKVYTRIRRKTTDTKSSSCKSCDNHSPTEETTTPKRLKKLNVYSAKIDSKQLSNKSDKIHRLDCSEATEISLEVPDNIHIVNGENVDIKKKPVQVDINNKEISISPIKLKIISRMKGPEKTEETISTTEEEVVVIAGNEPNNQTNKENDSDMPESSAKSDPKAKVIQPAITEFFVNRVSKFDVGKEKPVHETNNVHKKHSVGGTDVAPNGLDAMDVDSLEDVTREETMPVNVNIEQSKPTEKESNVAVSTNVETCEVKDEEVEISEKTKKFPPIEDKKETSPVKTVDTSNRPIVDVPNRSKGADVLPESNRQTEQPVKTVVKIKTVLKSTTATEVPEKPAVTSEQTTKIADNASQSLTNTEVMEETNAEDRLLDPKNILENLKEVIHSGLSSIKDVKINIQNKNDTNEQKVSSDEPNKDNISKKRKLVSDEISYNPAKLVKLVPIESIMSKTSHDQTPPEKNTNDIRPSSETSVNHLEMVVEEIKSEPESEEEYTEENQNMEEKMKYLSALNIHEKTAERQKQEKNEIRTRSKAEEKRERFKVVDNLTRIIDDVALNYSAKHGGDKGAPKKPERRKSGSSFPTEGEITVKSFARLPTTPPSIKQRARKTFPIPMYIPTHPKNAILKKDVSLLRREPNSNPNRLISAGQDMPANPIVVSDHSKVSTTSTSTKTTVAVTSVTTVTTSSVNLISQASTVAQSSPSVNLITPPAVNILQTSGGELTTTITSQALTMGHVILMPSVTGMNYCTPVFSTVAQPAPSLVPTPNVSQSTQSTKKAITTPNLKTSQNYIPPDDVEIIDFEPAVPVHVVMPNTTVSNRTLNPTISIPESISPPSVPITRPTITETVSTAIAAGPSTSTSTSARTPGLQKDDELSILHGLLPESMSRVVNQILLKPPPRLKPRPPGILNRNYDEGVPSSAGDVTSRINSIAYRMTDYFRGMLIETLEDFGKAAHPEAKITSLQLEMEALKHRHEQEMTEVRNAMANILQNVQKRVMEERTIIIDKTKAECEAEAIRRVEAAKLKQWCANCPKEAQFYCCWNTSYCDYPCQQKHWPQHASKCTQDVEKTSGTAPGPPNRPTAPLILRPALPPKQGMGRMPVQKPSKVYLRTNAPPKGIKGISGLTFVETTPGNYEFIGNNSISLSGNKLYTNNTSIANSKFKAIPASVISSSSTTSTVTSDSSKQLASSSSKP</sequence>
<keyword evidence="2 7" id="KW-0863">Zinc-finger</keyword>
<feature type="region of interest" description="Disordered" evidence="10">
    <location>
        <begin position="1783"/>
        <end position="1806"/>
    </location>
</feature>
<dbReference type="InterPro" id="IPR000313">
    <property type="entry name" value="PWWP_dom"/>
</dbReference>
<feature type="region of interest" description="Disordered" evidence="10">
    <location>
        <begin position="752"/>
        <end position="778"/>
    </location>
</feature>
<dbReference type="PROSITE" id="PS50889">
    <property type="entry name" value="S4"/>
    <property type="match status" value="1"/>
</dbReference>
<dbReference type="InterPro" id="IPR002893">
    <property type="entry name" value="Znf_MYND"/>
</dbReference>
<feature type="region of interest" description="Disordered" evidence="10">
    <location>
        <begin position="1174"/>
        <end position="1218"/>
    </location>
</feature>
<feature type="region of interest" description="Disordered" evidence="10">
    <location>
        <begin position="136"/>
        <end position="198"/>
    </location>
</feature>
<dbReference type="EnsemblMetazoa" id="XM_050658878.1">
    <property type="protein sequence ID" value="XP_050514835.1"/>
    <property type="gene ID" value="LOC114344203"/>
</dbReference>
<keyword evidence="8" id="KW-0694">RNA-binding</keyword>
<keyword evidence="5 6" id="KW-0103">Bromodomain</keyword>
<feature type="region of interest" description="Disordered" evidence="10">
    <location>
        <begin position="1065"/>
        <end position="1086"/>
    </location>
</feature>
<evidence type="ECO:0000259" key="12">
    <source>
        <dbReference type="PROSITE" id="PS50016"/>
    </source>
</evidence>
<feature type="coiled-coil region" evidence="9">
    <location>
        <begin position="1573"/>
        <end position="1604"/>
    </location>
</feature>
<dbReference type="SUPFAM" id="SSF144232">
    <property type="entry name" value="HIT/MYND zinc finger-like"/>
    <property type="match status" value="1"/>
</dbReference>
<feature type="compositionally biased region" description="Basic and acidic residues" evidence="10">
    <location>
        <begin position="162"/>
        <end position="177"/>
    </location>
</feature>
<evidence type="ECO:0008006" key="17">
    <source>
        <dbReference type="Google" id="ProtNLM"/>
    </source>
</evidence>
<keyword evidence="3" id="KW-0862">Zinc</keyword>
<evidence type="ECO:0000259" key="13">
    <source>
        <dbReference type="PROSITE" id="PS50812"/>
    </source>
</evidence>
<evidence type="ECO:0000256" key="3">
    <source>
        <dbReference type="ARBA" id="ARBA00022833"/>
    </source>
</evidence>
<feature type="domain" description="MYND-type" evidence="14">
    <location>
        <begin position="1641"/>
        <end position="1675"/>
    </location>
</feature>
<feature type="compositionally biased region" description="Polar residues" evidence="10">
    <location>
        <begin position="897"/>
        <end position="906"/>
    </location>
</feature>
<accession>A0ABM5KXC6</accession>
<evidence type="ECO:0000256" key="8">
    <source>
        <dbReference type="PROSITE-ProRule" id="PRU00182"/>
    </source>
</evidence>
<dbReference type="Gene3D" id="2.30.30.140">
    <property type="match status" value="1"/>
</dbReference>
<dbReference type="PROSITE" id="PS01360">
    <property type="entry name" value="ZF_MYND_1"/>
    <property type="match status" value="1"/>
</dbReference>
<dbReference type="SUPFAM" id="SSF57903">
    <property type="entry name" value="FYVE/PHD zinc finger"/>
    <property type="match status" value="1"/>
</dbReference>
<feature type="compositionally biased region" description="Polar residues" evidence="10">
    <location>
        <begin position="604"/>
        <end position="617"/>
    </location>
</feature>
<dbReference type="CDD" id="cd15538">
    <property type="entry name" value="PHD_PRKCBP1"/>
    <property type="match status" value="1"/>
</dbReference>
<dbReference type="PROSITE" id="PS50865">
    <property type="entry name" value="ZF_MYND_2"/>
    <property type="match status" value="1"/>
</dbReference>
<feature type="region of interest" description="Disordered" evidence="10">
    <location>
        <begin position="523"/>
        <end position="648"/>
    </location>
</feature>
<dbReference type="SMART" id="SM00297">
    <property type="entry name" value="BROMO"/>
    <property type="match status" value="1"/>
</dbReference>
<dbReference type="PROSITE" id="PS00633">
    <property type="entry name" value="BROMODOMAIN_1"/>
    <property type="match status" value="1"/>
</dbReference>
<dbReference type="Pfam" id="PF24324">
    <property type="entry name" value="MYND_ZMYND11_ZMYD8"/>
    <property type="match status" value="1"/>
</dbReference>
<keyword evidence="9" id="KW-0175">Coiled coil</keyword>
<protein>
    <recommendedName>
        <fullName evidence="17">Protein kinase C-binding protein 1-like</fullName>
    </recommendedName>
</protein>
<evidence type="ECO:0000256" key="10">
    <source>
        <dbReference type="SAM" id="MobiDB-lite"/>
    </source>
</evidence>
<dbReference type="GeneID" id="114344203"/>
<dbReference type="CDD" id="cd20160">
    <property type="entry name" value="PWWP_PRKCBP1"/>
    <property type="match status" value="1"/>
</dbReference>
<feature type="region of interest" description="Disordered" evidence="10">
    <location>
        <begin position="1514"/>
        <end position="1534"/>
    </location>
</feature>
<name>A0ABM5KXC6_DIAVI</name>
<feature type="region of interest" description="Disordered" evidence="10">
    <location>
        <begin position="1019"/>
        <end position="1039"/>
    </location>
</feature>
<dbReference type="PRINTS" id="PR00503">
    <property type="entry name" value="BROMODOMAIN"/>
</dbReference>
<dbReference type="PROSITE" id="PS50014">
    <property type="entry name" value="BROMODOMAIN_2"/>
    <property type="match status" value="1"/>
</dbReference>
<feature type="region of interest" description="Disordered" evidence="10">
    <location>
        <begin position="1"/>
        <end position="93"/>
    </location>
</feature>
<evidence type="ECO:0000256" key="4">
    <source>
        <dbReference type="ARBA" id="ARBA00022990"/>
    </source>
</evidence>
<feature type="compositionally biased region" description="Acidic residues" evidence="10">
    <location>
        <begin position="592"/>
        <end position="602"/>
    </location>
</feature>
<evidence type="ECO:0000259" key="11">
    <source>
        <dbReference type="PROSITE" id="PS50014"/>
    </source>
</evidence>
<dbReference type="InterPro" id="IPR057053">
    <property type="entry name" value="MYND_ZMYND11_ZMYD8"/>
</dbReference>
<dbReference type="PANTHER" id="PTHR46453:SF5">
    <property type="entry name" value="PROTEIN KINASE C-BINDING PROTEIN 1 ISOFORM X1"/>
    <property type="match status" value="1"/>
</dbReference>
<feature type="region of interest" description="Disordered" evidence="10">
    <location>
        <begin position="889"/>
        <end position="928"/>
    </location>
</feature>
<dbReference type="InterPro" id="IPR044075">
    <property type="entry name" value="PRKCBP1_PHD"/>
</dbReference>
<feature type="domain" description="Bromo" evidence="11">
    <location>
        <begin position="301"/>
        <end position="366"/>
    </location>
</feature>
<feature type="compositionally biased region" description="Acidic residues" evidence="10">
    <location>
        <begin position="58"/>
        <end position="70"/>
    </location>
</feature>
<feature type="compositionally biased region" description="Basic and acidic residues" evidence="10">
    <location>
        <begin position="1067"/>
        <end position="1079"/>
    </location>
</feature>